<feature type="region of interest" description="Disordered" evidence="1">
    <location>
        <begin position="181"/>
        <end position="209"/>
    </location>
</feature>
<dbReference type="OrthoDB" id="3261349at2759"/>
<dbReference type="Proteomes" id="UP000076532">
    <property type="component" value="Unassembled WGS sequence"/>
</dbReference>
<protein>
    <submittedName>
        <fullName evidence="4">Uncharacterized protein</fullName>
    </submittedName>
</protein>
<accession>A0A166R2A3</accession>
<evidence type="ECO:0000313" key="5">
    <source>
        <dbReference type="Proteomes" id="UP000076532"/>
    </source>
</evidence>
<organism evidence="4 5">
    <name type="scientific">Athelia psychrophila</name>
    <dbReference type="NCBI Taxonomy" id="1759441"/>
    <lineage>
        <taxon>Eukaryota</taxon>
        <taxon>Fungi</taxon>
        <taxon>Dikarya</taxon>
        <taxon>Basidiomycota</taxon>
        <taxon>Agaricomycotina</taxon>
        <taxon>Agaricomycetes</taxon>
        <taxon>Agaricomycetidae</taxon>
        <taxon>Atheliales</taxon>
        <taxon>Atheliaceae</taxon>
        <taxon>Athelia</taxon>
    </lineage>
</organism>
<evidence type="ECO:0000256" key="2">
    <source>
        <dbReference type="SAM" id="Phobius"/>
    </source>
</evidence>
<dbReference type="EMBL" id="KV417507">
    <property type="protein sequence ID" value="KZP27819.1"/>
    <property type="molecule type" value="Genomic_DNA"/>
</dbReference>
<feature type="transmembrane region" description="Helical" evidence="2">
    <location>
        <begin position="103"/>
        <end position="124"/>
    </location>
</feature>
<proteinExistence type="predicted"/>
<feature type="transmembrane region" description="Helical" evidence="2">
    <location>
        <begin position="12"/>
        <end position="33"/>
    </location>
</feature>
<dbReference type="AlphaFoldDB" id="A0A166R2A3"/>
<dbReference type="EMBL" id="KV417533">
    <property type="protein sequence ID" value="KZP23262.1"/>
    <property type="molecule type" value="Genomic_DNA"/>
</dbReference>
<keyword evidence="2" id="KW-0472">Membrane</keyword>
<evidence type="ECO:0000313" key="4">
    <source>
        <dbReference type="EMBL" id="KZP27819.1"/>
    </source>
</evidence>
<evidence type="ECO:0000256" key="1">
    <source>
        <dbReference type="SAM" id="MobiDB-lite"/>
    </source>
</evidence>
<reference evidence="4 5" key="1">
    <citation type="journal article" date="2016" name="Mol. Biol. Evol.">
        <title>Comparative Genomics of Early-Diverging Mushroom-Forming Fungi Provides Insights into the Origins of Lignocellulose Decay Capabilities.</title>
        <authorList>
            <person name="Nagy L.G."/>
            <person name="Riley R."/>
            <person name="Tritt A."/>
            <person name="Adam C."/>
            <person name="Daum C."/>
            <person name="Floudas D."/>
            <person name="Sun H."/>
            <person name="Yadav J.S."/>
            <person name="Pangilinan J."/>
            <person name="Larsson K.H."/>
            <person name="Matsuura K."/>
            <person name="Barry K."/>
            <person name="Labutti K."/>
            <person name="Kuo R."/>
            <person name="Ohm R.A."/>
            <person name="Bhattacharya S.S."/>
            <person name="Shirouzu T."/>
            <person name="Yoshinaga Y."/>
            <person name="Martin F.M."/>
            <person name="Grigoriev I.V."/>
            <person name="Hibbett D.S."/>
        </authorList>
    </citation>
    <scope>NUCLEOTIDE SEQUENCE [LARGE SCALE GENOMIC DNA]</scope>
    <source>
        <strain evidence="4 5">CBS 109695</strain>
    </source>
</reference>
<keyword evidence="5" id="KW-1185">Reference proteome</keyword>
<keyword evidence="2" id="KW-1133">Transmembrane helix</keyword>
<sequence>MRIYALYGRSRWIVVVFLALGGMAIGIGCWGAFSVPPAMAIEIPLQYIGCNSTMEQTQANRFALAWSGELAFDALVFFLILYKSFVLRRSGNKPLMSMILRDGSLYFAAMTASNLANILVILTAPPLAKGAGTFFTNVISATMMSRLMLNLRDPRVIEAHSRSGRTTERAAETALPVLTSVFTDDDERERETNTPIPDDIEMTPRNRGS</sequence>
<feature type="transmembrane region" description="Helical" evidence="2">
    <location>
        <begin position="63"/>
        <end position="82"/>
    </location>
</feature>
<keyword evidence="2" id="KW-0812">Transmembrane</keyword>
<dbReference type="PROSITE" id="PS51257">
    <property type="entry name" value="PROKAR_LIPOPROTEIN"/>
    <property type="match status" value="1"/>
</dbReference>
<gene>
    <name evidence="4" type="ORF">FIBSPDRAFT_293447</name>
    <name evidence="3" type="ORF">FIBSPDRAFT_459499</name>
</gene>
<name>A0A166R2A3_9AGAM</name>
<evidence type="ECO:0000313" key="3">
    <source>
        <dbReference type="EMBL" id="KZP23262.1"/>
    </source>
</evidence>